<dbReference type="PIRSF" id="PIRSF000114">
    <property type="entry name" value="Glycerol-3-P_dh"/>
    <property type="match status" value="1"/>
</dbReference>
<reference evidence="20" key="2">
    <citation type="submission" date="2023-08" db="EMBL/GenBank/DDBJ databases">
        <authorList>
            <person name="Luo J."/>
        </authorList>
    </citation>
    <scope>NUCLEOTIDE SEQUENCE</scope>
    <source>
        <strain evidence="20">DSM 25064</strain>
    </source>
</reference>
<dbReference type="EC" id="1.1.1.94" evidence="10 13"/>
<evidence type="ECO:0000256" key="14">
    <source>
        <dbReference type="PIRSR" id="PIRSR000114-1"/>
    </source>
</evidence>
<dbReference type="InterPro" id="IPR006168">
    <property type="entry name" value="G3P_DH_NAD-dep"/>
</dbReference>
<organism evidence="20 21">
    <name type="scientific">Porticoccus litoralis</name>
    <dbReference type="NCBI Taxonomy" id="434086"/>
    <lineage>
        <taxon>Bacteria</taxon>
        <taxon>Pseudomonadati</taxon>
        <taxon>Pseudomonadota</taxon>
        <taxon>Gammaproteobacteria</taxon>
        <taxon>Cellvibrionales</taxon>
        <taxon>Porticoccaceae</taxon>
        <taxon>Porticoccus</taxon>
    </lineage>
</organism>
<dbReference type="GO" id="GO:0046167">
    <property type="term" value="P:glycerol-3-phosphate biosynthetic process"/>
    <property type="evidence" value="ECO:0007669"/>
    <property type="project" value="UniProtKB-UniRule"/>
</dbReference>
<evidence type="ECO:0000256" key="5">
    <source>
        <dbReference type="ARBA" id="ARBA00023027"/>
    </source>
</evidence>
<feature type="binding site" evidence="13">
    <location>
        <position position="14"/>
    </location>
    <ligand>
        <name>NADPH</name>
        <dbReference type="ChEBI" id="CHEBI:57783"/>
    </ligand>
</feature>
<dbReference type="GO" id="GO:0046168">
    <property type="term" value="P:glycerol-3-phosphate catabolic process"/>
    <property type="evidence" value="ECO:0007669"/>
    <property type="project" value="InterPro"/>
</dbReference>
<feature type="binding site" evidence="13">
    <location>
        <position position="257"/>
    </location>
    <ligand>
        <name>sn-glycerol 3-phosphate</name>
        <dbReference type="ChEBI" id="CHEBI:57597"/>
    </ligand>
</feature>
<dbReference type="FunFam" id="1.10.1040.10:FF:000001">
    <property type="entry name" value="Glycerol-3-phosphate dehydrogenase [NAD(P)+]"/>
    <property type="match status" value="1"/>
</dbReference>
<keyword evidence="21" id="KW-1185">Reference proteome</keyword>
<comment type="similarity">
    <text evidence="1 13 17">Belongs to the NAD-dependent glycerol-3-phosphate dehydrogenase family.</text>
</comment>
<dbReference type="FunFam" id="3.40.50.720:FF:000019">
    <property type="entry name" value="Glycerol-3-phosphate dehydrogenase [NAD(P)+]"/>
    <property type="match status" value="1"/>
</dbReference>
<dbReference type="Proteomes" id="UP001178354">
    <property type="component" value="Unassembled WGS sequence"/>
</dbReference>
<evidence type="ECO:0000256" key="2">
    <source>
        <dbReference type="ARBA" id="ARBA00022516"/>
    </source>
</evidence>
<reference evidence="20" key="1">
    <citation type="journal article" date="2010" name="Int. J. Syst. Evol. Microbiol.">
        <title>Porticoccus litoralis gen. nov., sp. nov., a gammaproteobacterium isolated from the Yellow Sea.</title>
        <authorList>
            <person name="Oh H.M."/>
            <person name="Kim H."/>
            <person name="Kim K.M."/>
            <person name="Min G.S."/>
            <person name="Cho J.C."/>
        </authorList>
    </citation>
    <scope>NUCLEOTIDE SEQUENCE</scope>
    <source>
        <strain evidence="20">DSM 25064</strain>
    </source>
</reference>
<evidence type="ECO:0000256" key="1">
    <source>
        <dbReference type="ARBA" id="ARBA00011009"/>
    </source>
</evidence>
<feature type="binding site" evidence="13">
    <location>
        <position position="255"/>
    </location>
    <ligand>
        <name>sn-glycerol 3-phosphate</name>
        <dbReference type="ChEBI" id="CHEBI:57597"/>
    </ligand>
</feature>
<evidence type="ECO:0000256" key="8">
    <source>
        <dbReference type="ARBA" id="ARBA00023264"/>
    </source>
</evidence>
<dbReference type="EMBL" id="JAUUUU010000006">
    <property type="protein sequence ID" value="MDP1521365.1"/>
    <property type="molecule type" value="Genomic_DNA"/>
</dbReference>
<feature type="binding site" evidence="16">
    <location>
        <position position="256"/>
    </location>
    <ligand>
        <name>NAD(+)</name>
        <dbReference type="ChEBI" id="CHEBI:57540"/>
    </ligand>
</feature>
<dbReference type="PANTHER" id="PTHR11728">
    <property type="entry name" value="GLYCEROL-3-PHOSPHATE DEHYDROGENASE"/>
    <property type="match status" value="1"/>
</dbReference>
<dbReference type="GO" id="GO:0051287">
    <property type="term" value="F:NAD binding"/>
    <property type="evidence" value="ECO:0007669"/>
    <property type="project" value="InterPro"/>
</dbReference>
<comment type="subcellular location">
    <subcellularLocation>
        <location evidence="13">Cytoplasm</location>
    </subcellularLocation>
</comment>
<feature type="binding site" evidence="13">
    <location>
        <position position="137"/>
    </location>
    <ligand>
        <name>sn-glycerol 3-phosphate</name>
        <dbReference type="ChEBI" id="CHEBI:57597"/>
    </ligand>
</feature>
<feature type="binding site" evidence="13">
    <location>
        <position position="256"/>
    </location>
    <ligand>
        <name>sn-glycerol 3-phosphate</name>
        <dbReference type="ChEBI" id="CHEBI:57597"/>
    </ligand>
</feature>
<dbReference type="PRINTS" id="PR00077">
    <property type="entry name" value="GPDHDRGNASE"/>
</dbReference>
<dbReference type="RefSeq" id="WP_305171025.1">
    <property type="nucleotide sequence ID" value="NZ_JAUUUU010000006.1"/>
</dbReference>
<feature type="binding site" evidence="15">
    <location>
        <begin position="256"/>
        <end position="257"/>
    </location>
    <ligand>
        <name>substrate</name>
    </ligand>
</feature>
<feature type="active site" description="Proton acceptor" evidence="13 14">
    <location>
        <position position="192"/>
    </location>
</feature>
<comment type="catalytic activity">
    <reaction evidence="9">
        <text>sn-glycerol 3-phosphate + NADP(+) = dihydroxyacetone phosphate + NADPH + H(+)</text>
        <dbReference type="Rhea" id="RHEA:11096"/>
        <dbReference type="ChEBI" id="CHEBI:15378"/>
        <dbReference type="ChEBI" id="CHEBI:57597"/>
        <dbReference type="ChEBI" id="CHEBI:57642"/>
        <dbReference type="ChEBI" id="CHEBI:57783"/>
        <dbReference type="ChEBI" id="CHEBI:58349"/>
        <dbReference type="EC" id="1.1.1.94"/>
    </reaction>
    <physiologicalReaction direction="right-to-left" evidence="9">
        <dbReference type="Rhea" id="RHEA:11098"/>
    </physiologicalReaction>
</comment>
<accession>A0AAW8B652</accession>
<comment type="function">
    <text evidence="13">Catalyzes the reduction of the glycolytic intermediate dihydroxyacetone phosphate (DHAP) to sn-glycerol 3-phosphate (G3P), the key precursor for phospholipid synthesis.</text>
</comment>
<feature type="binding site" evidence="16">
    <location>
        <position position="141"/>
    </location>
    <ligand>
        <name>NAD(+)</name>
        <dbReference type="ChEBI" id="CHEBI:57540"/>
    </ligand>
</feature>
<evidence type="ECO:0000256" key="12">
    <source>
        <dbReference type="ARBA" id="ARBA00080511"/>
    </source>
</evidence>
<evidence type="ECO:0000256" key="13">
    <source>
        <dbReference type="HAMAP-Rule" id="MF_00394"/>
    </source>
</evidence>
<evidence type="ECO:0000256" key="17">
    <source>
        <dbReference type="RuleBase" id="RU000437"/>
    </source>
</evidence>
<evidence type="ECO:0000256" key="3">
    <source>
        <dbReference type="ARBA" id="ARBA00022857"/>
    </source>
</evidence>
<evidence type="ECO:0000313" key="20">
    <source>
        <dbReference type="EMBL" id="MDP1521365.1"/>
    </source>
</evidence>
<evidence type="ECO:0000256" key="9">
    <source>
        <dbReference type="ARBA" id="ARBA00052716"/>
    </source>
</evidence>
<dbReference type="HAMAP" id="MF_00394">
    <property type="entry name" value="NAD_Glyc3P_dehydrog"/>
    <property type="match status" value="1"/>
</dbReference>
<dbReference type="GO" id="GO:0005975">
    <property type="term" value="P:carbohydrate metabolic process"/>
    <property type="evidence" value="ECO:0007669"/>
    <property type="project" value="InterPro"/>
</dbReference>
<dbReference type="Gene3D" id="1.10.1040.10">
    <property type="entry name" value="N-(1-d-carboxylethyl)-l-norvaline Dehydrogenase, domain 2"/>
    <property type="match status" value="1"/>
</dbReference>
<feature type="domain" description="Glycerol-3-phosphate dehydrogenase NAD-dependent C-terminal" evidence="19">
    <location>
        <begin position="181"/>
        <end position="321"/>
    </location>
</feature>
<proteinExistence type="inferred from homology"/>
<comment type="pathway">
    <text evidence="13">Membrane lipid metabolism; glycerophospholipid metabolism.</text>
</comment>
<evidence type="ECO:0000259" key="19">
    <source>
        <dbReference type="Pfam" id="PF07479"/>
    </source>
</evidence>
<feature type="domain" description="Glycerol-3-phosphate dehydrogenase NAD-dependent N-terminal" evidence="18">
    <location>
        <begin position="6"/>
        <end position="161"/>
    </location>
</feature>
<dbReference type="SUPFAM" id="SSF48179">
    <property type="entry name" value="6-phosphogluconate dehydrogenase C-terminal domain-like"/>
    <property type="match status" value="1"/>
</dbReference>
<evidence type="ECO:0000313" key="21">
    <source>
        <dbReference type="Proteomes" id="UP001178354"/>
    </source>
</evidence>
<dbReference type="GO" id="GO:0046474">
    <property type="term" value="P:glycerophospholipid biosynthetic process"/>
    <property type="evidence" value="ECO:0007669"/>
    <property type="project" value="TreeGrafter"/>
</dbReference>
<keyword evidence="3 13" id="KW-0521">NADP</keyword>
<feature type="binding site" evidence="16">
    <location>
        <begin position="11"/>
        <end position="16"/>
    </location>
    <ligand>
        <name>NAD(+)</name>
        <dbReference type="ChEBI" id="CHEBI:57540"/>
    </ligand>
</feature>
<evidence type="ECO:0000256" key="10">
    <source>
        <dbReference type="ARBA" id="ARBA00066687"/>
    </source>
</evidence>
<dbReference type="Pfam" id="PF01210">
    <property type="entry name" value="NAD_Gly3P_dh_N"/>
    <property type="match status" value="1"/>
</dbReference>
<dbReference type="NCBIfam" id="NF000940">
    <property type="entry name" value="PRK00094.1-2"/>
    <property type="match status" value="1"/>
</dbReference>
<sequence length="338" mass="36510">MATVTKIAVLGGGSFGTAIANMISANGHDVTLWMRDRDNVEQCARLHENVNYMPGYRLDDNLKFSSDLEQTLQSCQVVFFSVPSKAFRDIAHQAKPFLPPGTIAISTAKGIEANTFKLMSEILEEELPQVRVGVISGPNLAKEIAKKAITATVIASDDSELCKTVQCLLGSRYFRVYANRDRFGVELAGALKNIYAIAAGMAAAMHMGQNTISVLITRSLAEMSRFAAKLGANPMTFLGLSGVGDLFVTCTSPLSRNFQVGYALGEGLGLEAAVAKVGQVAEGINTTRIIKEEAEQLGIYMPLVSALYETMFNQRPVSEVLSSLMLAEQSTDVEFFAE</sequence>
<dbReference type="InterPro" id="IPR006109">
    <property type="entry name" value="G3P_DH_NAD-dep_C"/>
</dbReference>
<dbReference type="GO" id="GO:0047952">
    <property type="term" value="F:glycerol-3-phosphate dehydrogenase [NAD(P)+] activity"/>
    <property type="evidence" value="ECO:0007669"/>
    <property type="project" value="UniProtKB-UniRule"/>
</dbReference>
<dbReference type="GO" id="GO:0005829">
    <property type="term" value="C:cytosol"/>
    <property type="evidence" value="ECO:0007669"/>
    <property type="project" value="TreeGrafter"/>
</dbReference>
<dbReference type="PANTHER" id="PTHR11728:SF1">
    <property type="entry name" value="GLYCEROL-3-PHOSPHATE DEHYDROGENASE [NAD(+)] 2, CHLOROPLASTIC"/>
    <property type="match status" value="1"/>
</dbReference>
<dbReference type="SUPFAM" id="SSF51735">
    <property type="entry name" value="NAD(P)-binding Rossmann-fold domains"/>
    <property type="match status" value="1"/>
</dbReference>
<dbReference type="InterPro" id="IPR013328">
    <property type="entry name" value="6PGD_dom2"/>
</dbReference>
<keyword evidence="6 13" id="KW-0443">Lipid metabolism</keyword>
<evidence type="ECO:0000256" key="7">
    <source>
        <dbReference type="ARBA" id="ARBA00023209"/>
    </source>
</evidence>
<dbReference type="NCBIfam" id="NF000942">
    <property type="entry name" value="PRK00094.1-4"/>
    <property type="match status" value="1"/>
</dbReference>
<feature type="binding site" evidence="13">
    <location>
        <position position="52"/>
    </location>
    <ligand>
        <name>NADPH</name>
        <dbReference type="ChEBI" id="CHEBI:57783"/>
    </ligand>
</feature>
<dbReference type="InterPro" id="IPR011128">
    <property type="entry name" value="G3P_DH_NAD-dep_N"/>
</dbReference>
<feature type="binding site" evidence="13">
    <location>
        <position position="109"/>
    </location>
    <ligand>
        <name>NADPH</name>
        <dbReference type="ChEBI" id="CHEBI:57783"/>
    </ligand>
</feature>
<feature type="binding site" evidence="13">
    <location>
        <position position="282"/>
    </location>
    <ligand>
        <name>NADPH</name>
        <dbReference type="ChEBI" id="CHEBI:57783"/>
    </ligand>
</feature>
<feature type="binding site" evidence="13">
    <location>
        <position position="109"/>
    </location>
    <ligand>
        <name>sn-glycerol 3-phosphate</name>
        <dbReference type="ChEBI" id="CHEBI:57597"/>
    </ligand>
</feature>
<dbReference type="InterPro" id="IPR036291">
    <property type="entry name" value="NAD(P)-bd_dom_sf"/>
</dbReference>
<feature type="binding site" evidence="15">
    <location>
        <position position="109"/>
    </location>
    <ligand>
        <name>substrate</name>
    </ligand>
</feature>
<dbReference type="Pfam" id="PF07479">
    <property type="entry name" value="NAD_Gly3P_dh_C"/>
    <property type="match status" value="1"/>
</dbReference>
<comment type="caution">
    <text evidence="20">The sequence shown here is derived from an EMBL/GenBank/DDBJ whole genome shotgun (WGS) entry which is preliminary data.</text>
</comment>
<dbReference type="NCBIfam" id="NF000946">
    <property type="entry name" value="PRK00094.2-4"/>
    <property type="match status" value="1"/>
</dbReference>
<feature type="binding site" evidence="13">
    <location>
        <position position="192"/>
    </location>
    <ligand>
        <name>sn-glycerol 3-phosphate</name>
        <dbReference type="ChEBI" id="CHEBI:57597"/>
    </ligand>
</feature>
<evidence type="ECO:0000256" key="11">
    <source>
        <dbReference type="ARBA" id="ARBA00069372"/>
    </source>
</evidence>
<feature type="binding site" evidence="13">
    <location>
        <position position="15"/>
    </location>
    <ligand>
        <name>NADPH</name>
        <dbReference type="ChEBI" id="CHEBI:57783"/>
    </ligand>
</feature>
<evidence type="ECO:0000259" key="18">
    <source>
        <dbReference type="Pfam" id="PF01210"/>
    </source>
</evidence>
<feature type="binding site" evidence="13">
    <location>
        <position position="141"/>
    </location>
    <ligand>
        <name>NADPH</name>
        <dbReference type="ChEBI" id="CHEBI:57783"/>
    </ligand>
</feature>
<gene>
    <name evidence="13" type="primary">gpsA</name>
    <name evidence="20" type="ORF">Q8A57_10320</name>
</gene>
<feature type="binding site" evidence="13">
    <location>
        <position position="280"/>
    </location>
    <ligand>
        <name>NADPH</name>
        <dbReference type="ChEBI" id="CHEBI:57783"/>
    </ligand>
</feature>
<protein>
    <recommendedName>
        <fullName evidence="11 13">Glycerol-3-phosphate dehydrogenase [NAD(P)+]</fullName>
        <ecNumber evidence="10 13">1.1.1.94</ecNumber>
    </recommendedName>
    <alternativeName>
        <fullName evidence="13">NAD(P)(+)-dependent glycerol-3-phosphate dehydrogenase</fullName>
    </alternativeName>
    <alternativeName>
        <fullName evidence="12 13">NAD(P)H-dependent dihydroxyacetone-phosphate reductase</fullName>
    </alternativeName>
</protein>
<keyword evidence="13" id="KW-0963">Cytoplasm</keyword>
<dbReference type="PROSITE" id="PS00957">
    <property type="entry name" value="NAD_G3PDH"/>
    <property type="match status" value="1"/>
</dbReference>
<evidence type="ECO:0000256" key="16">
    <source>
        <dbReference type="PIRSR" id="PIRSR000114-3"/>
    </source>
</evidence>
<feature type="binding site" evidence="13">
    <location>
        <position position="256"/>
    </location>
    <ligand>
        <name>NADPH</name>
        <dbReference type="ChEBI" id="CHEBI:57783"/>
    </ligand>
</feature>
<evidence type="ECO:0000256" key="15">
    <source>
        <dbReference type="PIRSR" id="PIRSR000114-2"/>
    </source>
</evidence>
<dbReference type="Gene3D" id="3.40.50.720">
    <property type="entry name" value="NAD(P)-binding Rossmann-like Domain"/>
    <property type="match status" value="1"/>
</dbReference>
<keyword evidence="7 13" id="KW-0594">Phospholipid biosynthesis</keyword>
<feature type="binding site" evidence="13">
    <location>
        <position position="245"/>
    </location>
    <ligand>
        <name>sn-glycerol 3-phosphate</name>
        <dbReference type="ChEBI" id="CHEBI:57597"/>
    </ligand>
</feature>
<evidence type="ECO:0000256" key="4">
    <source>
        <dbReference type="ARBA" id="ARBA00023002"/>
    </source>
</evidence>
<dbReference type="InterPro" id="IPR008927">
    <property type="entry name" value="6-PGluconate_DH-like_C_sf"/>
</dbReference>
<keyword evidence="2 13" id="KW-0444">Lipid biosynthesis</keyword>
<comment type="catalytic activity">
    <reaction evidence="13">
        <text>sn-glycerol 3-phosphate + NAD(+) = dihydroxyacetone phosphate + NADH + H(+)</text>
        <dbReference type="Rhea" id="RHEA:11092"/>
        <dbReference type="ChEBI" id="CHEBI:15378"/>
        <dbReference type="ChEBI" id="CHEBI:57540"/>
        <dbReference type="ChEBI" id="CHEBI:57597"/>
        <dbReference type="ChEBI" id="CHEBI:57642"/>
        <dbReference type="ChEBI" id="CHEBI:57945"/>
        <dbReference type="EC" id="1.1.1.94"/>
    </reaction>
</comment>
<name>A0AAW8B652_9GAMM</name>
<comment type="caution">
    <text evidence="13">Lacks conserved residue(s) required for the propagation of feature annotation.</text>
</comment>
<feature type="binding site" evidence="13">
    <location>
        <position position="35"/>
    </location>
    <ligand>
        <name>NADPH</name>
        <dbReference type="ChEBI" id="CHEBI:57783"/>
    </ligand>
</feature>
<keyword evidence="8 13" id="KW-1208">Phospholipid metabolism</keyword>
<dbReference type="AlphaFoldDB" id="A0AAW8B652"/>
<keyword evidence="4 13" id="KW-0560">Oxidoreductase</keyword>
<keyword evidence="5 13" id="KW-0520">NAD</keyword>
<keyword evidence="13" id="KW-0547">Nucleotide-binding</keyword>
<evidence type="ECO:0000256" key="6">
    <source>
        <dbReference type="ARBA" id="ARBA00023098"/>
    </source>
</evidence>